<dbReference type="Proteomes" id="UP001141950">
    <property type="component" value="Unassembled WGS sequence"/>
</dbReference>
<keyword evidence="3" id="KW-0560">Oxidoreductase</keyword>
<comment type="caution">
    <text evidence="8">The sequence shown here is derived from an EMBL/GenBank/DDBJ whole genome shotgun (WGS) entry which is preliminary data.</text>
</comment>
<sequence length="235" mass="25972">MATNKKAQKGGSRYFVIYTAVIIIVAVALFVINQQSGNSGGETNILDSAPSTTAQPVMGDTNAKVSIVEFGDYKCPSCKSWGETVWPQLKADYVDTGKATFSYINVLFHGEESQVGAIASESMLKMYPEQFWDFHKKLFDAQPANHDSHWLTEAKVLEVAKASVPDLDETKLKEVMASEEAGQLVQLDSILVNQFNLQYTPTIMINEIEIKDPFDIKAIRAAIEQELGGEQEQEA</sequence>
<evidence type="ECO:0000256" key="6">
    <source>
        <dbReference type="SAM" id="Phobius"/>
    </source>
</evidence>
<evidence type="ECO:0000259" key="7">
    <source>
        <dbReference type="PROSITE" id="PS51352"/>
    </source>
</evidence>
<dbReference type="RefSeq" id="WP_257451338.1">
    <property type="nucleotide sequence ID" value="NZ_JANIPJ010000023.1"/>
</dbReference>
<dbReference type="PANTHER" id="PTHR13887:SF14">
    <property type="entry name" value="DISULFIDE BOND FORMATION PROTEIN D"/>
    <property type="match status" value="1"/>
</dbReference>
<evidence type="ECO:0000256" key="4">
    <source>
        <dbReference type="ARBA" id="ARBA00023157"/>
    </source>
</evidence>
<feature type="transmembrane region" description="Helical" evidence="6">
    <location>
        <begin position="12"/>
        <end position="32"/>
    </location>
</feature>
<keyword evidence="2" id="KW-0732">Signal</keyword>
<evidence type="ECO:0000313" key="8">
    <source>
        <dbReference type="EMBL" id="MCR2807148.1"/>
    </source>
</evidence>
<evidence type="ECO:0000256" key="3">
    <source>
        <dbReference type="ARBA" id="ARBA00023002"/>
    </source>
</evidence>
<dbReference type="Pfam" id="PF13462">
    <property type="entry name" value="Thioredoxin_4"/>
    <property type="match status" value="1"/>
</dbReference>
<proteinExistence type="inferred from homology"/>
<reference evidence="8" key="1">
    <citation type="submission" date="2022-08" db="EMBL/GenBank/DDBJ databases">
        <title>The genomic sequence of strain Paenibacillus sp. SCIV0701.</title>
        <authorList>
            <person name="Zhao H."/>
        </authorList>
    </citation>
    <scope>NUCLEOTIDE SEQUENCE</scope>
    <source>
        <strain evidence="8">SCIV0701</strain>
    </source>
</reference>
<dbReference type="PANTHER" id="PTHR13887">
    <property type="entry name" value="GLUTATHIONE S-TRANSFERASE KAPPA"/>
    <property type="match status" value="1"/>
</dbReference>
<dbReference type="AlphaFoldDB" id="A0A9X2MRV3"/>
<feature type="domain" description="Thioredoxin" evidence="7">
    <location>
        <begin position="43"/>
        <end position="177"/>
    </location>
</feature>
<dbReference type="InterPro" id="IPR013766">
    <property type="entry name" value="Thioredoxin_domain"/>
</dbReference>
<dbReference type="Gene3D" id="3.40.30.10">
    <property type="entry name" value="Glutaredoxin"/>
    <property type="match status" value="1"/>
</dbReference>
<keyword evidence="4" id="KW-1015">Disulfide bond</keyword>
<dbReference type="EMBL" id="JANIPJ010000023">
    <property type="protein sequence ID" value="MCR2807148.1"/>
    <property type="molecule type" value="Genomic_DNA"/>
</dbReference>
<organism evidence="8 9">
    <name type="scientific">Paenibacillus soyae</name>
    <dbReference type="NCBI Taxonomy" id="2969249"/>
    <lineage>
        <taxon>Bacteria</taxon>
        <taxon>Bacillati</taxon>
        <taxon>Bacillota</taxon>
        <taxon>Bacilli</taxon>
        <taxon>Bacillales</taxon>
        <taxon>Paenibacillaceae</taxon>
        <taxon>Paenibacillus</taxon>
    </lineage>
</organism>
<evidence type="ECO:0000256" key="2">
    <source>
        <dbReference type="ARBA" id="ARBA00022729"/>
    </source>
</evidence>
<dbReference type="InterPro" id="IPR012336">
    <property type="entry name" value="Thioredoxin-like_fold"/>
</dbReference>
<dbReference type="SUPFAM" id="SSF52833">
    <property type="entry name" value="Thioredoxin-like"/>
    <property type="match status" value="1"/>
</dbReference>
<evidence type="ECO:0000313" key="9">
    <source>
        <dbReference type="Proteomes" id="UP001141950"/>
    </source>
</evidence>
<dbReference type="PROSITE" id="PS51352">
    <property type="entry name" value="THIOREDOXIN_2"/>
    <property type="match status" value="1"/>
</dbReference>
<comment type="similarity">
    <text evidence="1">Belongs to the thioredoxin family. DsbA subfamily.</text>
</comment>
<keyword evidence="5" id="KW-0676">Redox-active center</keyword>
<name>A0A9X2MRV3_9BACL</name>
<accession>A0A9X2MRV3</accession>
<dbReference type="GO" id="GO:0016491">
    <property type="term" value="F:oxidoreductase activity"/>
    <property type="evidence" value="ECO:0007669"/>
    <property type="project" value="UniProtKB-KW"/>
</dbReference>
<gene>
    <name evidence="8" type="ORF">NQZ67_24995</name>
</gene>
<keyword evidence="6" id="KW-0472">Membrane</keyword>
<keyword evidence="6" id="KW-0812">Transmembrane</keyword>
<dbReference type="InterPro" id="IPR036249">
    <property type="entry name" value="Thioredoxin-like_sf"/>
</dbReference>
<protein>
    <submittedName>
        <fullName evidence="8">DsbA family protein</fullName>
    </submittedName>
</protein>
<evidence type="ECO:0000256" key="1">
    <source>
        <dbReference type="ARBA" id="ARBA00005791"/>
    </source>
</evidence>
<evidence type="ECO:0000256" key="5">
    <source>
        <dbReference type="ARBA" id="ARBA00023284"/>
    </source>
</evidence>
<keyword evidence="9" id="KW-1185">Reference proteome</keyword>
<keyword evidence="6" id="KW-1133">Transmembrane helix</keyword>